<evidence type="ECO:0008006" key="3">
    <source>
        <dbReference type="Google" id="ProtNLM"/>
    </source>
</evidence>
<proteinExistence type="predicted"/>
<evidence type="ECO:0000313" key="2">
    <source>
        <dbReference type="Proteomes" id="UP001254165"/>
    </source>
</evidence>
<dbReference type="RefSeq" id="WP_315624614.1">
    <property type="nucleotide sequence ID" value="NZ_JAUHMF010000001.1"/>
</dbReference>
<evidence type="ECO:0000313" key="1">
    <source>
        <dbReference type="EMBL" id="MDT8897964.1"/>
    </source>
</evidence>
<keyword evidence="2" id="KW-1185">Reference proteome</keyword>
<reference evidence="1 2" key="1">
    <citation type="submission" date="2023-07" db="EMBL/GenBank/DDBJ databases">
        <title>Novel species of Thermanaerothrix with wide hydrolytic capabilities.</title>
        <authorList>
            <person name="Zayulina K.S."/>
            <person name="Podosokorskaya O.A."/>
            <person name="Elcheninov A.G."/>
        </authorList>
    </citation>
    <scope>NUCLEOTIDE SEQUENCE [LARGE SCALE GENOMIC DNA]</scope>
    <source>
        <strain evidence="1 2">4228-RoL</strain>
    </source>
</reference>
<dbReference type="Proteomes" id="UP001254165">
    <property type="component" value="Unassembled WGS sequence"/>
</dbReference>
<comment type="caution">
    <text evidence="1">The sequence shown here is derived from an EMBL/GenBank/DDBJ whole genome shotgun (WGS) entry which is preliminary data.</text>
</comment>
<organism evidence="1 2">
    <name type="scientific">Thermanaerothrix solaris</name>
    <dbReference type="NCBI Taxonomy" id="3058434"/>
    <lineage>
        <taxon>Bacteria</taxon>
        <taxon>Bacillati</taxon>
        <taxon>Chloroflexota</taxon>
        <taxon>Anaerolineae</taxon>
        <taxon>Anaerolineales</taxon>
        <taxon>Anaerolineaceae</taxon>
        <taxon>Thermanaerothrix</taxon>
    </lineage>
</organism>
<gene>
    <name evidence="1" type="ORF">QYE77_06755</name>
</gene>
<sequence length="120" mass="13202">MGNKGLLLCVCQGTCPSFQQMNIFEVGNTLRREGLIDYLAIHPQLCSDDGDRFLSTLLKGDSTDQLFVAACDPKMQSKMFRDALEAAGFNRENLKGVDIRNMTTEQAVEAIRQLITANGG</sequence>
<protein>
    <recommendedName>
        <fullName evidence="3">Heterodisulfide reductase subunit A-like protein</fullName>
    </recommendedName>
</protein>
<dbReference type="EMBL" id="JAUHMF010000001">
    <property type="protein sequence ID" value="MDT8897964.1"/>
    <property type="molecule type" value="Genomic_DNA"/>
</dbReference>
<accession>A0ABU3NM94</accession>
<name>A0ABU3NM94_9CHLR</name>